<dbReference type="InterPro" id="IPR023985">
    <property type="entry name" value="SDR_subfam_1"/>
</dbReference>
<dbReference type="Proteomes" id="UP000000657">
    <property type="component" value="Chromosome"/>
</dbReference>
<dbReference type="PANTHER" id="PTHR24321">
    <property type="entry name" value="DEHYDROGENASES, SHORT CHAIN"/>
    <property type="match status" value="1"/>
</dbReference>
<dbReference type="NCBIfam" id="NF009467">
    <property type="entry name" value="PRK12826.1-3"/>
    <property type="match status" value="1"/>
</dbReference>
<evidence type="ECO:0000256" key="3">
    <source>
        <dbReference type="ARBA" id="ARBA00023027"/>
    </source>
</evidence>
<dbReference type="InterPro" id="IPR020904">
    <property type="entry name" value="Sc_DH/Rdtase_CS"/>
</dbReference>
<dbReference type="InterPro" id="IPR002347">
    <property type="entry name" value="SDR_fam"/>
</dbReference>
<evidence type="ECO:0000256" key="2">
    <source>
        <dbReference type="ARBA" id="ARBA00023002"/>
    </source>
</evidence>
<proteinExistence type="inferred from homology"/>
<dbReference type="eggNOG" id="COG1028">
    <property type="taxonomic scope" value="Bacteria"/>
</dbReference>
<evidence type="ECO:0000313" key="5">
    <source>
        <dbReference type="EMBL" id="CAJ61106.1"/>
    </source>
</evidence>
<dbReference type="HOGENOM" id="CLU_010194_1_0_11"/>
<protein>
    <submittedName>
        <fullName evidence="5">Short chain dehydrogenase</fullName>
        <ecNumber evidence="5">1.1.1.-</ecNumber>
    </submittedName>
</protein>
<evidence type="ECO:0000256" key="1">
    <source>
        <dbReference type="ARBA" id="ARBA00006484"/>
    </source>
</evidence>
<dbReference type="AlphaFoldDB" id="Q0RMZ0"/>
<keyword evidence="3" id="KW-0520">NAD</keyword>
<dbReference type="PANTHER" id="PTHR24321:SF8">
    <property type="entry name" value="ESTRADIOL 17-BETA-DEHYDROGENASE 8-RELATED"/>
    <property type="match status" value="1"/>
</dbReference>
<dbReference type="CDD" id="cd05233">
    <property type="entry name" value="SDR_c"/>
    <property type="match status" value="1"/>
</dbReference>
<dbReference type="PRINTS" id="PR00080">
    <property type="entry name" value="SDRFAMILY"/>
</dbReference>
<dbReference type="PRINTS" id="PR00081">
    <property type="entry name" value="GDHRDH"/>
</dbReference>
<dbReference type="EC" id="1.1.1.-" evidence="5"/>
<dbReference type="FunFam" id="3.40.50.720:FF:000084">
    <property type="entry name" value="Short-chain dehydrogenase reductase"/>
    <property type="match status" value="1"/>
</dbReference>
<evidence type="ECO:0000313" key="6">
    <source>
        <dbReference type="Proteomes" id="UP000000657"/>
    </source>
</evidence>
<dbReference type="GO" id="GO:0016491">
    <property type="term" value="F:oxidoreductase activity"/>
    <property type="evidence" value="ECO:0007669"/>
    <property type="project" value="UniProtKB-KW"/>
</dbReference>
<dbReference type="KEGG" id="fal:FRAAL2457"/>
<sequence length="292" mass="30887">MKTQGVAEMGMLEGKVALITGGARGQGRAHAVTCAREGADVVIVDITEQLSTVAYKMAVQADVDETVAQVEALGRRALAIEADVRSQSELDDAVAQGIAEFGKIDILIANAGIWTQAPFWKLTEDQWDQMIGVNLTGVWKSAKAVTPHMIERRSGSIVITSSVNGLEPGQNYAHYVSAKHGVIGLMKNIALELARYGIRCNSINPGAILTPMTDHQAAWDMFAGHPGGTEADMIEGGYHYGALKGTTFLDPQAIADTALYLNSDLAANVTGVTIPVDAGHLLIPGVNANPAR</sequence>
<dbReference type="SUPFAM" id="SSF51735">
    <property type="entry name" value="NAD(P)-binding Rossmann-fold domains"/>
    <property type="match status" value="1"/>
</dbReference>
<reference evidence="5 6" key="1">
    <citation type="journal article" date="2007" name="Genome Res.">
        <title>Genome characteristics of facultatively symbiotic Frankia sp. strains reflect host range and host plant biogeography.</title>
        <authorList>
            <person name="Normand P."/>
            <person name="Lapierre P."/>
            <person name="Tisa L.S."/>
            <person name="Gogarten J.P."/>
            <person name="Alloisio N."/>
            <person name="Bagnarol E."/>
            <person name="Bassi C.A."/>
            <person name="Berry A.M."/>
            <person name="Bickhart D.M."/>
            <person name="Choisne N."/>
            <person name="Couloux A."/>
            <person name="Cournoyer B."/>
            <person name="Cruveiller S."/>
            <person name="Daubin V."/>
            <person name="Demange N."/>
            <person name="Francino M.P."/>
            <person name="Goltsman E."/>
            <person name="Huang Y."/>
            <person name="Kopp O.R."/>
            <person name="Labarre L."/>
            <person name="Lapidus A."/>
            <person name="Lavire C."/>
            <person name="Marechal J."/>
            <person name="Martinez M."/>
            <person name="Mastronunzio J.E."/>
            <person name="Mullin B.C."/>
            <person name="Niemann J."/>
            <person name="Pujic P."/>
            <person name="Rawnsley T."/>
            <person name="Rouy Z."/>
            <person name="Schenowitz C."/>
            <person name="Sellstedt A."/>
            <person name="Tavares F."/>
            <person name="Tomkins J.P."/>
            <person name="Vallenet D."/>
            <person name="Valverde C."/>
            <person name="Wall L.G."/>
            <person name="Wang Y."/>
            <person name="Medigue C."/>
            <person name="Benson D.R."/>
        </authorList>
    </citation>
    <scope>NUCLEOTIDE SEQUENCE [LARGE SCALE GENOMIC DNA]</scope>
    <source>
        <strain evidence="6">DSM 45986 / CECT 9034 / ACN14a</strain>
    </source>
</reference>
<dbReference type="Gene3D" id="3.40.50.720">
    <property type="entry name" value="NAD(P)-binding Rossmann-like Domain"/>
    <property type="match status" value="1"/>
</dbReference>
<dbReference type="Pfam" id="PF00106">
    <property type="entry name" value="adh_short"/>
    <property type="match status" value="1"/>
</dbReference>
<dbReference type="EMBL" id="CT573213">
    <property type="protein sequence ID" value="CAJ61106.1"/>
    <property type="molecule type" value="Genomic_DNA"/>
</dbReference>
<dbReference type="InterPro" id="IPR036291">
    <property type="entry name" value="NAD(P)-bd_dom_sf"/>
</dbReference>
<dbReference type="PROSITE" id="PS00061">
    <property type="entry name" value="ADH_SHORT"/>
    <property type="match status" value="1"/>
</dbReference>
<evidence type="ECO:0000256" key="4">
    <source>
        <dbReference type="RuleBase" id="RU000363"/>
    </source>
</evidence>
<dbReference type="NCBIfam" id="TIGR03971">
    <property type="entry name" value="SDR_subfam_1"/>
    <property type="match status" value="1"/>
</dbReference>
<name>Q0RMZ0_FRAAA</name>
<keyword evidence="2 5" id="KW-0560">Oxidoreductase</keyword>
<comment type="similarity">
    <text evidence="1 4">Belongs to the short-chain dehydrogenases/reductases (SDR) family.</text>
</comment>
<keyword evidence="6" id="KW-1185">Reference proteome</keyword>
<dbReference type="STRING" id="326424.FRAAL2457"/>
<accession>Q0RMZ0</accession>
<organism evidence="5 6">
    <name type="scientific">Frankia alni (strain DSM 45986 / CECT 9034 / ACN14a)</name>
    <dbReference type="NCBI Taxonomy" id="326424"/>
    <lineage>
        <taxon>Bacteria</taxon>
        <taxon>Bacillati</taxon>
        <taxon>Actinomycetota</taxon>
        <taxon>Actinomycetes</taxon>
        <taxon>Frankiales</taxon>
        <taxon>Frankiaceae</taxon>
        <taxon>Frankia</taxon>
    </lineage>
</organism>
<gene>
    <name evidence="5" type="ordered locus">FRAAL2457</name>
</gene>